<protein>
    <recommendedName>
        <fullName evidence="6">Golgi apparatus membrane protein TVP23 homolog</fullName>
    </recommendedName>
</protein>
<dbReference type="Pfam" id="PF05832">
    <property type="entry name" value="DUF846"/>
    <property type="match status" value="1"/>
</dbReference>
<dbReference type="GO" id="GO:0009306">
    <property type="term" value="P:protein secretion"/>
    <property type="evidence" value="ECO:0007669"/>
    <property type="project" value="TreeGrafter"/>
</dbReference>
<comment type="subcellular location">
    <subcellularLocation>
        <location evidence="1 6">Membrane</location>
        <topology evidence="1 6">Multi-pass membrane protein</topology>
    </subcellularLocation>
</comment>
<evidence type="ECO:0000256" key="3">
    <source>
        <dbReference type="ARBA" id="ARBA00022692"/>
    </source>
</evidence>
<keyword evidence="3 6" id="KW-0812">Transmembrane</keyword>
<evidence type="ECO:0000256" key="1">
    <source>
        <dbReference type="ARBA" id="ARBA00004141"/>
    </source>
</evidence>
<feature type="transmembrane region" description="Helical" evidence="6">
    <location>
        <begin position="61"/>
        <end position="79"/>
    </location>
</feature>
<organism evidence="7">
    <name type="scientific">Arion vulgaris</name>
    <dbReference type="NCBI Taxonomy" id="1028688"/>
    <lineage>
        <taxon>Eukaryota</taxon>
        <taxon>Metazoa</taxon>
        <taxon>Spiralia</taxon>
        <taxon>Lophotrochozoa</taxon>
        <taxon>Mollusca</taxon>
        <taxon>Gastropoda</taxon>
        <taxon>Heterobranchia</taxon>
        <taxon>Euthyneura</taxon>
        <taxon>Panpulmonata</taxon>
        <taxon>Eupulmonata</taxon>
        <taxon>Stylommatophora</taxon>
        <taxon>Helicina</taxon>
        <taxon>Arionoidea</taxon>
        <taxon>Arionidae</taxon>
        <taxon>Arion</taxon>
    </lineage>
</organism>
<feature type="transmembrane region" description="Helical" evidence="6">
    <location>
        <begin position="153"/>
        <end position="172"/>
    </location>
</feature>
<feature type="transmembrane region" description="Helical" evidence="6">
    <location>
        <begin position="37"/>
        <end position="55"/>
    </location>
</feature>
<feature type="transmembrane region" description="Helical" evidence="6">
    <location>
        <begin position="126"/>
        <end position="147"/>
    </location>
</feature>
<evidence type="ECO:0000256" key="4">
    <source>
        <dbReference type="ARBA" id="ARBA00022989"/>
    </source>
</evidence>
<evidence type="ECO:0000256" key="6">
    <source>
        <dbReference type="RuleBase" id="RU361206"/>
    </source>
</evidence>
<name>A0A0B7A1A5_9EUPU</name>
<sequence>RITMSSNSRALLEETETLDFGEEDDHLEKEKRLKHPIAVFFHIFFRASAFLAYILCGWFSSSFITNFVVIVLLLCMDFWTVKNVTGRLLVGLRWWNYVNEKGESHWVYESRKGSGVIKISAAESRIFWLALVVFQIIWGILFFGAIFRFSLKWIMLVIVGFCMNGANVYGYVRCKLGAKKNLSSVASNFLSIQLLKSMVSSATKTASPATATNKTDSGDQH</sequence>
<dbReference type="PANTHER" id="PTHR13019:SF25">
    <property type="entry name" value="GOLGI APPARATUS MEMBRANE PROTEIN TVP23 HOMOLOG"/>
    <property type="match status" value="1"/>
</dbReference>
<dbReference type="AlphaFoldDB" id="A0A0B7A1A5"/>
<evidence type="ECO:0000256" key="5">
    <source>
        <dbReference type="ARBA" id="ARBA00023136"/>
    </source>
</evidence>
<evidence type="ECO:0000256" key="2">
    <source>
        <dbReference type="ARBA" id="ARBA00005467"/>
    </source>
</evidence>
<evidence type="ECO:0000313" key="7">
    <source>
        <dbReference type="EMBL" id="CEK74719.1"/>
    </source>
</evidence>
<accession>A0A0B7A1A5</accession>
<gene>
    <name evidence="7" type="primary">ORF92246</name>
</gene>
<dbReference type="InterPro" id="IPR008564">
    <property type="entry name" value="TVP23-like"/>
</dbReference>
<dbReference type="GO" id="GO:0016192">
    <property type="term" value="P:vesicle-mediated transport"/>
    <property type="evidence" value="ECO:0007669"/>
    <property type="project" value="TreeGrafter"/>
</dbReference>
<dbReference type="GO" id="GO:0000139">
    <property type="term" value="C:Golgi membrane"/>
    <property type="evidence" value="ECO:0007669"/>
    <property type="project" value="TreeGrafter"/>
</dbReference>
<reference evidence="7" key="1">
    <citation type="submission" date="2014-12" db="EMBL/GenBank/DDBJ databases">
        <title>Insight into the proteome of Arion vulgaris.</title>
        <authorList>
            <person name="Aradska J."/>
            <person name="Bulat T."/>
            <person name="Smidak R."/>
            <person name="Sarate P."/>
            <person name="Gangsoo J."/>
            <person name="Sialana F."/>
            <person name="Bilban M."/>
            <person name="Lubec G."/>
        </authorList>
    </citation>
    <scope>NUCLEOTIDE SEQUENCE</scope>
    <source>
        <tissue evidence="7">Skin</tissue>
    </source>
</reference>
<feature type="non-terminal residue" evidence="7">
    <location>
        <position position="1"/>
    </location>
</feature>
<keyword evidence="5 6" id="KW-0472">Membrane</keyword>
<keyword evidence="4 6" id="KW-1133">Transmembrane helix</keyword>
<proteinExistence type="inferred from homology"/>
<comment type="similarity">
    <text evidence="2 6">Belongs to the TVP23 family.</text>
</comment>
<dbReference type="PANTHER" id="PTHR13019">
    <property type="entry name" value="GOLGI APPARATUS MEMBRANE PROTEIN TVP23"/>
    <property type="match status" value="1"/>
</dbReference>
<dbReference type="EMBL" id="HACG01027854">
    <property type="protein sequence ID" value="CEK74719.1"/>
    <property type="molecule type" value="Transcribed_RNA"/>
</dbReference>